<proteinExistence type="predicted"/>
<comment type="caution">
    <text evidence="1">The sequence shown here is derived from an EMBL/GenBank/DDBJ whole genome shotgun (WGS) entry which is preliminary data.</text>
</comment>
<sequence>MLSSDSISPPFEGFSLQPPEHADGAKFQAQLFESEHADGTKLQAQLASPLESEFNSKEDLASMVSQIPLLMDSRKKLLLQSCSAGHLTAKCPFTFKRGLLRVPAPASIETPGNAKDKVSTNALDGEPGHLPFLPSDALVNPANSRKALVTTVVVSDVNTEKEGNQGLSSAPLSEVVDPKAIVFESSDNASMASMATLESNQESSPAIPSD</sequence>
<organism evidence="1 2">
    <name type="scientific">Persea americana</name>
    <name type="common">Avocado</name>
    <dbReference type="NCBI Taxonomy" id="3435"/>
    <lineage>
        <taxon>Eukaryota</taxon>
        <taxon>Viridiplantae</taxon>
        <taxon>Streptophyta</taxon>
        <taxon>Embryophyta</taxon>
        <taxon>Tracheophyta</taxon>
        <taxon>Spermatophyta</taxon>
        <taxon>Magnoliopsida</taxon>
        <taxon>Magnoliidae</taxon>
        <taxon>Laurales</taxon>
        <taxon>Lauraceae</taxon>
        <taxon>Persea</taxon>
    </lineage>
</organism>
<evidence type="ECO:0000313" key="2">
    <source>
        <dbReference type="Proteomes" id="UP001234297"/>
    </source>
</evidence>
<evidence type="ECO:0000313" key="1">
    <source>
        <dbReference type="EMBL" id="KAJ8629794.1"/>
    </source>
</evidence>
<dbReference type="Proteomes" id="UP001234297">
    <property type="component" value="Chromosome 7"/>
</dbReference>
<reference evidence="1 2" key="1">
    <citation type="journal article" date="2022" name="Hortic Res">
        <title>A haplotype resolved chromosomal level avocado genome allows analysis of novel avocado genes.</title>
        <authorList>
            <person name="Nath O."/>
            <person name="Fletcher S.J."/>
            <person name="Hayward A."/>
            <person name="Shaw L.M."/>
            <person name="Masouleh A.K."/>
            <person name="Furtado A."/>
            <person name="Henry R.J."/>
            <person name="Mitter N."/>
        </authorList>
    </citation>
    <scope>NUCLEOTIDE SEQUENCE [LARGE SCALE GENOMIC DNA]</scope>
    <source>
        <strain evidence="2">cv. Hass</strain>
    </source>
</reference>
<gene>
    <name evidence="1" type="ORF">MRB53_023117</name>
</gene>
<keyword evidence="2" id="KW-1185">Reference proteome</keyword>
<accession>A0ACC2L8K8</accession>
<dbReference type="EMBL" id="CM056815">
    <property type="protein sequence ID" value="KAJ8629794.1"/>
    <property type="molecule type" value="Genomic_DNA"/>
</dbReference>
<protein>
    <submittedName>
        <fullName evidence="1">Uncharacterized protein</fullName>
    </submittedName>
</protein>
<name>A0ACC2L8K8_PERAE</name>